<evidence type="ECO:0000313" key="2">
    <source>
        <dbReference type="EMBL" id="KAJ8876609.1"/>
    </source>
</evidence>
<feature type="region of interest" description="Disordered" evidence="1">
    <location>
        <begin position="1"/>
        <end position="26"/>
    </location>
</feature>
<accession>A0ABQ9GX56</accession>
<comment type="caution">
    <text evidence="2">The sequence shown here is derived from an EMBL/GenBank/DDBJ whole genome shotgun (WGS) entry which is preliminary data.</text>
</comment>
<keyword evidence="3" id="KW-1185">Reference proteome</keyword>
<gene>
    <name evidence="2" type="ORF">PR048_021054</name>
</gene>
<evidence type="ECO:0000313" key="3">
    <source>
        <dbReference type="Proteomes" id="UP001159363"/>
    </source>
</evidence>
<reference evidence="2 3" key="1">
    <citation type="submission" date="2023-02" db="EMBL/GenBank/DDBJ databases">
        <title>LHISI_Scaffold_Assembly.</title>
        <authorList>
            <person name="Stuart O.P."/>
            <person name="Cleave R."/>
            <person name="Magrath M.J.L."/>
            <person name="Mikheyev A.S."/>
        </authorList>
    </citation>
    <scope>NUCLEOTIDE SEQUENCE [LARGE SCALE GENOMIC DNA]</scope>
    <source>
        <strain evidence="2">Daus_M_001</strain>
        <tissue evidence="2">Leg muscle</tissue>
    </source>
</reference>
<sequence>MEKNIMQMISPAAETQVQKSRKRKRWPETWKRNIAKKARHRPKGFPVMPSCGHGTKGSFQCHQLSMQGIRRIHQKYNINADLESKKNYTLQHVAASSAKIIRLPEGQSRRQVHFIHYPGKDNALLNIIDAPYTDNGSTCMNLENKINDEWDKTVKHNLQIELLAHKKRADTFYQQLREKSDKYGYAKGSNQRASSLHHRLNKLNLDEVTTLRLFSDGCEAKIKIPDVVRGVRMNDAKINDVRTLLTLHFGEKWEEKTKLTFNTQVFQQQTAVNVPATARNDNDDDDDEEMDGFEFMYDEVNEIC</sequence>
<proteinExistence type="predicted"/>
<name>A0ABQ9GX56_9NEOP</name>
<dbReference type="EMBL" id="JARBHB010000008">
    <property type="protein sequence ID" value="KAJ8876609.1"/>
    <property type="molecule type" value="Genomic_DNA"/>
</dbReference>
<dbReference type="Proteomes" id="UP001159363">
    <property type="component" value="Chromosome 7"/>
</dbReference>
<evidence type="ECO:0000256" key="1">
    <source>
        <dbReference type="SAM" id="MobiDB-lite"/>
    </source>
</evidence>
<organism evidence="2 3">
    <name type="scientific">Dryococelus australis</name>
    <dbReference type="NCBI Taxonomy" id="614101"/>
    <lineage>
        <taxon>Eukaryota</taxon>
        <taxon>Metazoa</taxon>
        <taxon>Ecdysozoa</taxon>
        <taxon>Arthropoda</taxon>
        <taxon>Hexapoda</taxon>
        <taxon>Insecta</taxon>
        <taxon>Pterygota</taxon>
        <taxon>Neoptera</taxon>
        <taxon>Polyneoptera</taxon>
        <taxon>Phasmatodea</taxon>
        <taxon>Verophasmatodea</taxon>
        <taxon>Anareolatae</taxon>
        <taxon>Phasmatidae</taxon>
        <taxon>Eurycanthinae</taxon>
        <taxon>Dryococelus</taxon>
    </lineage>
</organism>
<protein>
    <submittedName>
        <fullName evidence="2">Uncharacterized protein</fullName>
    </submittedName>
</protein>